<accession>A0A564ZNT9</accession>
<organism evidence="1 2">
    <name type="scientific">Candidatus Methylomirabilis lanthanidiphila</name>
    <dbReference type="NCBI Taxonomy" id="2211376"/>
    <lineage>
        <taxon>Bacteria</taxon>
        <taxon>Candidatus Methylomirabilota</taxon>
        <taxon>Candidatus Methylomirabilia</taxon>
        <taxon>Candidatus Methylomirabilales</taxon>
        <taxon>Candidatus Methylomirabilaceae</taxon>
        <taxon>Candidatus Methylomirabilis</taxon>
    </lineage>
</organism>
<dbReference type="EMBL" id="CABIKM010000052">
    <property type="protein sequence ID" value="VUZ86322.1"/>
    <property type="molecule type" value="Genomic_DNA"/>
</dbReference>
<name>A0A564ZNT9_9BACT</name>
<keyword evidence="2" id="KW-1185">Reference proteome</keyword>
<dbReference type="Gene3D" id="1.20.120.330">
    <property type="entry name" value="Nucleotidyltransferases domain 2"/>
    <property type="match status" value="1"/>
</dbReference>
<reference evidence="1 2" key="1">
    <citation type="submission" date="2019-07" db="EMBL/GenBank/DDBJ databases">
        <authorList>
            <person name="Cremers G."/>
        </authorList>
    </citation>
    <scope>NUCLEOTIDE SEQUENCE [LARGE SCALE GENOMIC DNA]</scope>
</reference>
<dbReference type="Proteomes" id="UP000334340">
    <property type="component" value="Unassembled WGS sequence"/>
</dbReference>
<gene>
    <name evidence="1" type="ORF">MELA_02723</name>
</gene>
<proteinExistence type="predicted"/>
<dbReference type="AlphaFoldDB" id="A0A564ZNT9"/>
<evidence type="ECO:0000313" key="2">
    <source>
        <dbReference type="Proteomes" id="UP000334340"/>
    </source>
</evidence>
<sequence>MDPREFLDLASQLVTEPPKAVNLRTATNRAYYSAHHEGAEFLKKIGCTISTGPSGHGDVWNMLQNSGDEELTVAGSKLHDLYTSRIKADYRLEDRRAENQTNVRGHIAQAKKIVEAIERSCSGSKRQDIINAIKRWETLTRG</sequence>
<evidence type="ECO:0000313" key="1">
    <source>
        <dbReference type="EMBL" id="VUZ86322.1"/>
    </source>
</evidence>
<evidence type="ECO:0008006" key="3">
    <source>
        <dbReference type="Google" id="ProtNLM"/>
    </source>
</evidence>
<protein>
    <recommendedName>
        <fullName evidence="3">HEPN domain-containing protein</fullName>
    </recommendedName>
</protein>